<protein>
    <submittedName>
        <fullName evidence="3">Elongator complex protein-like protein</fullName>
    </submittedName>
</protein>
<dbReference type="RefSeq" id="XP_051360914.1">
    <property type="nucleotide sequence ID" value="XM_051508004.1"/>
</dbReference>
<dbReference type="PANTHER" id="PTHR16184">
    <property type="entry name" value="ELONGATOR COMPLEX PROTEIN 6"/>
    <property type="match status" value="1"/>
</dbReference>
<comment type="caution">
    <text evidence="3">The sequence shown here is derived from an EMBL/GenBank/DDBJ whole genome shotgun (WGS) entry which is preliminary data.</text>
</comment>
<dbReference type="CDD" id="cd19495">
    <property type="entry name" value="Elp6"/>
    <property type="match status" value="1"/>
</dbReference>
<name>A0A9P9XY75_9HYPO</name>
<dbReference type="GO" id="GO:0002098">
    <property type="term" value="P:tRNA wobble uridine modification"/>
    <property type="evidence" value="ECO:0007669"/>
    <property type="project" value="InterPro"/>
</dbReference>
<dbReference type="GeneID" id="75834008"/>
<gene>
    <name evidence="3" type="ORF">J7T54_007534</name>
</gene>
<comment type="pathway">
    <text evidence="1">tRNA modification; 5-methoxycarbonylmethyl-2-thiouridine-tRNA biosynthesis.</text>
</comment>
<dbReference type="Proteomes" id="UP001055219">
    <property type="component" value="Unassembled WGS sequence"/>
</dbReference>
<dbReference type="InterPro" id="IPR027417">
    <property type="entry name" value="P-loop_NTPase"/>
</dbReference>
<reference evidence="3" key="2">
    <citation type="submission" date="2022-07" db="EMBL/GenBank/DDBJ databases">
        <authorList>
            <person name="Goncalves M.F.M."/>
            <person name="Hilario S."/>
            <person name="Van De Peer Y."/>
            <person name="Esteves A.C."/>
            <person name="Alves A."/>
        </authorList>
    </citation>
    <scope>NUCLEOTIDE SEQUENCE</scope>
    <source>
        <strain evidence="3">MUM 19.33</strain>
    </source>
</reference>
<dbReference type="OrthoDB" id="9995306at2759"/>
<organism evidence="3 4">
    <name type="scientific">Emericellopsis cladophorae</name>
    <dbReference type="NCBI Taxonomy" id="2686198"/>
    <lineage>
        <taxon>Eukaryota</taxon>
        <taxon>Fungi</taxon>
        <taxon>Dikarya</taxon>
        <taxon>Ascomycota</taxon>
        <taxon>Pezizomycotina</taxon>
        <taxon>Sordariomycetes</taxon>
        <taxon>Hypocreomycetidae</taxon>
        <taxon>Hypocreales</taxon>
        <taxon>Bionectriaceae</taxon>
        <taxon>Emericellopsis</taxon>
    </lineage>
</organism>
<proteinExistence type="inferred from homology"/>
<dbReference type="AlphaFoldDB" id="A0A9P9XY75"/>
<dbReference type="PANTHER" id="PTHR16184:SF6">
    <property type="entry name" value="ELONGATOR COMPLEX PROTEIN 6"/>
    <property type="match status" value="1"/>
</dbReference>
<evidence type="ECO:0000256" key="2">
    <source>
        <dbReference type="ARBA" id="ARBA00008837"/>
    </source>
</evidence>
<dbReference type="EMBL" id="JAGIXG020000038">
    <property type="protein sequence ID" value="KAI6780058.1"/>
    <property type="molecule type" value="Genomic_DNA"/>
</dbReference>
<dbReference type="Gene3D" id="3.40.50.300">
    <property type="entry name" value="P-loop containing nucleotide triphosphate hydrolases"/>
    <property type="match status" value="1"/>
</dbReference>
<dbReference type="GO" id="GO:0033588">
    <property type="term" value="C:elongator holoenzyme complex"/>
    <property type="evidence" value="ECO:0007669"/>
    <property type="project" value="InterPro"/>
</dbReference>
<accession>A0A9P9XY75</accession>
<evidence type="ECO:0000256" key="1">
    <source>
        <dbReference type="ARBA" id="ARBA00005043"/>
    </source>
</evidence>
<evidence type="ECO:0000313" key="4">
    <source>
        <dbReference type="Proteomes" id="UP001055219"/>
    </source>
</evidence>
<keyword evidence="4" id="KW-1185">Reference proteome</keyword>
<dbReference type="InterPro" id="IPR018627">
    <property type="entry name" value="ELP6"/>
</dbReference>
<evidence type="ECO:0000313" key="3">
    <source>
        <dbReference type="EMBL" id="KAI6780058.1"/>
    </source>
</evidence>
<reference evidence="3" key="1">
    <citation type="journal article" date="2021" name="J Fungi (Basel)">
        <title>Genomic and Metabolomic Analyses of the Marine Fungus Emericellopsis cladophorae: Insights into Saltwater Adaptability Mechanisms and Its Biosynthetic Potential.</title>
        <authorList>
            <person name="Goncalves M.F.M."/>
            <person name="Hilario S."/>
            <person name="Van de Peer Y."/>
            <person name="Esteves A.C."/>
            <person name="Alves A."/>
        </authorList>
    </citation>
    <scope>NUCLEOTIDE SEQUENCE</scope>
    <source>
        <strain evidence="3">MUM 19.33</strain>
    </source>
</reference>
<sequence length="224" mass="23923">MSTRIPPLLESYLALPPEASLILLTSVLGASANWLTLRHLYSYLRGASGEPAADKPDVGVILVSFMRDGAFWREGAGKMGLDLDGMSKQGKFSFVDGLTGLFTGETHPKDRTLKSADMGDMQREIEAALGDLRTATKTLILDAPDVVLAATEATSTSFSNLLLNLRARCYATVVSLAADAPLIQAQQTTLEKEHATLVLGQAHAADRVFALRMLDTGTAKDTSA</sequence>
<comment type="similarity">
    <text evidence="2">Belongs to the ELP6 family.</text>
</comment>